<dbReference type="PANTHER" id="PTHR32322:SF9">
    <property type="entry name" value="AMINO-ACID METABOLITE EFFLUX PUMP-RELATED"/>
    <property type="match status" value="1"/>
</dbReference>
<protein>
    <submittedName>
        <fullName evidence="7">EamA family transporter</fullName>
    </submittedName>
</protein>
<dbReference type="InterPro" id="IPR000620">
    <property type="entry name" value="EamA_dom"/>
</dbReference>
<feature type="transmembrane region" description="Helical" evidence="5">
    <location>
        <begin position="99"/>
        <end position="119"/>
    </location>
</feature>
<accession>A0A315EQ52</accession>
<feature type="domain" description="EamA" evidence="6">
    <location>
        <begin position="16"/>
        <end position="141"/>
    </location>
</feature>
<dbReference type="Pfam" id="PF00892">
    <property type="entry name" value="EamA"/>
    <property type="match status" value="2"/>
</dbReference>
<sequence length="300" mass="32116">MTETHLPWREWVPEFVLLALLWGSSFLFMREGAHAFGAFPTAWVRITLAALMLTPVLIWRREVTVLQQHWRPTLSSGLLNAGIPFACYAYALMHINTGLTSILNATTPLFGALIAWVWLGDTLNATRAAGLALGFTGVVLLASDVPGGISFKSGGSGLAVVACLVATFCYGIAGSFTKRYLQNVPSLVTTTGSLWGASIGLTIPALLTWPSEAPSLHAWGALGIAGLLCTALAYVLYFRLMTRTGPARAMTVTYLIPVFANLFGVMFLDEVVTHWMMGCALVIVLGTALASGLVGRRHTG</sequence>
<comment type="caution">
    <text evidence="7">The sequence shown here is derived from an EMBL/GenBank/DDBJ whole genome shotgun (WGS) entry which is preliminary data.</text>
</comment>
<feature type="transmembrane region" description="Helical" evidence="5">
    <location>
        <begin position="216"/>
        <end position="237"/>
    </location>
</feature>
<dbReference type="AlphaFoldDB" id="A0A315EQ52"/>
<dbReference type="SUPFAM" id="SSF103481">
    <property type="entry name" value="Multidrug resistance efflux transporter EmrE"/>
    <property type="match status" value="2"/>
</dbReference>
<dbReference type="GO" id="GO:0016020">
    <property type="term" value="C:membrane"/>
    <property type="evidence" value="ECO:0007669"/>
    <property type="project" value="UniProtKB-SubCell"/>
</dbReference>
<evidence type="ECO:0000256" key="3">
    <source>
        <dbReference type="ARBA" id="ARBA00022989"/>
    </source>
</evidence>
<keyword evidence="4 5" id="KW-0472">Membrane</keyword>
<feature type="transmembrane region" description="Helical" evidence="5">
    <location>
        <begin position="249"/>
        <end position="268"/>
    </location>
</feature>
<dbReference type="InterPro" id="IPR037185">
    <property type="entry name" value="EmrE-like"/>
</dbReference>
<feature type="transmembrane region" description="Helical" evidence="5">
    <location>
        <begin position="274"/>
        <end position="294"/>
    </location>
</feature>
<dbReference type="InterPro" id="IPR050638">
    <property type="entry name" value="AA-Vitamin_Transporters"/>
</dbReference>
<evidence type="ECO:0000256" key="2">
    <source>
        <dbReference type="ARBA" id="ARBA00022692"/>
    </source>
</evidence>
<dbReference type="RefSeq" id="WP_108359176.1">
    <property type="nucleotide sequence ID" value="NZ_NESP01000001.1"/>
</dbReference>
<dbReference type="Proteomes" id="UP000251341">
    <property type="component" value="Unassembled WGS sequence"/>
</dbReference>
<feature type="transmembrane region" description="Helical" evidence="5">
    <location>
        <begin position="72"/>
        <end position="93"/>
    </location>
</feature>
<organism evidence="7 8">
    <name type="scientific">Limnohabitans curvus</name>
    <dbReference type="NCBI Taxonomy" id="323423"/>
    <lineage>
        <taxon>Bacteria</taxon>
        <taxon>Pseudomonadati</taxon>
        <taxon>Pseudomonadota</taxon>
        <taxon>Betaproteobacteria</taxon>
        <taxon>Burkholderiales</taxon>
        <taxon>Comamonadaceae</taxon>
        <taxon>Limnohabitans</taxon>
    </lineage>
</organism>
<evidence type="ECO:0000256" key="1">
    <source>
        <dbReference type="ARBA" id="ARBA00004141"/>
    </source>
</evidence>
<dbReference type="Gene3D" id="1.10.3730.20">
    <property type="match status" value="1"/>
</dbReference>
<feature type="domain" description="EamA" evidence="6">
    <location>
        <begin position="159"/>
        <end position="291"/>
    </location>
</feature>
<dbReference type="PANTHER" id="PTHR32322">
    <property type="entry name" value="INNER MEMBRANE TRANSPORTER"/>
    <property type="match status" value="1"/>
</dbReference>
<evidence type="ECO:0000313" key="8">
    <source>
        <dbReference type="Proteomes" id="UP000251341"/>
    </source>
</evidence>
<evidence type="ECO:0000256" key="4">
    <source>
        <dbReference type="ARBA" id="ARBA00023136"/>
    </source>
</evidence>
<gene>
    <name evidence="7" type="ORF">B9Z44_10865</name>
</gene>
<feature type="transmembrane region" description="Helical" evidence="5">
    <location>
        <begin position="12"/>
        <end position="30"/>
    </location>
</feature>
<feature type="transmembrane region" description="Helical" evidence="5">
    <location>
        <begin position="42"/>
        <end position="60"/>
    </location>
</feature>
<dbReference type="EMBL" id="NESP01000001">
    <property type="protein sequence ID" value="PUE60030.1"/>
    <property type="molecule type" value="Genomic_DNA"/>
</dbReference>
<name>A0A315EQ52_9BURK</name>
<keyword evidence="3 5" id="KW-1133">Transmembrane helix</keyword>
<keyword evidence="2 5" id="KW-0812">Transmembrane</keyword>
<keyword evidence="8" id="KW-1185">Reference proteome</keyword>
<evidence type="ECO:0000313" key="7">
    <source>
        <dbReference type="EMBL" id="PUE60030.1"/>
    </source>
</evidence>
<feature type="transmembrane region" description="Helical" evidence="5">
    <location>
        <begin position="188"/>
        <end position="210"/>
    </location>
</feature>
<evidence type="ECO:0000259" key="6">
    <source>
        <dbReference type="Pfam" id="PF00892"/>
    </source>
</evidence>
<comment type="subcellular location">
    <subcellularLocation>
        <location evidence="1">Membrane</location>
        <topology evidence="1">Multi-pass membrane protein</topology>
    </subcellularLocation>
</comment>
<proteinExistence type="predicted"/>
<feature type="transmembrane region" description="Helical" evidence="5">
    <location>
        <begin position="131"/>
        <end position="151"/>
    </location>
</feature>
<reference evidence="7 8" key="1">
    <citation type="submission" date="2017-04" db="EMBL/GenBank/DDBJ databases">
        <title>Unexpected and diverse lifestyles within the genus Limnohabitans.</title>
        <authorList>
            <person name="Kasalicky V."/>
            <person name="Mehrshad M."/>
            <person name="Andrei S.-A."/>
            <person name="Salcher M."/>
            <person name="Kratochvilova H."/>
            <person name="Simek K."/>
            <person name="Ghai R."/>
        </authorList>
    </citation>
    <scope>NUCLEOTIDE SEQUENCE [LARGE SCALE GENOMIC DNA]</scope>
    <source>
        <strain evidence="7 8">MWH-C5</strain>
    </source>
</reference>
<evidence type="ECO:0000256" key="5">
    <source>
        <dbReference type="SAM" id="Phobius"/>
    </source>
</evidence>
<feature type="transmembrane region" description="Helical" evidence="5">
    <location>
        <begin position="157"/>
        <end position="176"/>
    </location>
</feature>